<keyword evidence="1" id="KW-0732">Signal</keyword>
<dbReference type="PANTHER" id="PTHR48098:SF1">
    <property type="entry name" value="DIACYLGLYCEROL ACYLTRANSFERASE_MYCOLYLTRANSFERASE AG85A"/>
    <property type="match status" value="1"/>
</dbReference>
<proteinExistence type="predicted"/>
<dbReference type="SUPFAM" id="SSF53474">
    <property type="entry name" value="alpha/beta-Hydrolases"/>
    <property type="match status" value="1"/>
</dbReference>
<reference evidence="2 3" key="1">
    <citation type="submission" date="2020-07" db="EMBL/GenBank/DDBJ databases">
        <title>Complete genome and description of Corynebacterium incognita strain Marseille-Q3630 sp. nov.</title>
        <authorList>
            <person name="Boxberger M."/>
        </authorList>
    </citation>
    <scope>NUCLEOTIDE SEQUENCE [LARGE SCALE GENOMIC DNA]</scope>
    <source>
        <strain evidence="2 3">Marseille-Q3630</strain>
    </source>
</reference>
<feature type="chain" id="PRO_5028834457" evidence="1">
    <location>
        <begin position="26"/>
        <end position="329"/>
    </location>
</feature>
<dbReference type="GO" id="GO:0016747">
    <property type="term" value="F:acyltransferase activity, transferring groups other than amino-acyl groups"/>
    <property type="evidence" value="ECO:0007669"/>
    <property type="project" value="TreeGrafter"/>
</dbReference>
<dbReference type="PANTHER" id="PTHR48098">
    <property type="entry name" value="ENTEROCHELIN ESTERASE-RELATED"/>
    <property type="match status" value="1"/>
</dbReference>
<evidence type="ECO:0000313" key="3">
    <source>
        <dbReference type="Proteomes" id="UP000515743"/>
    </source>
</evidence>
<dbReference type="KEGG" id="cik:H0194_04925"/>
<dbReference type="InterPro" id="IPR029058">
    <property type="entry name" value="AB_hydrolase_fold"/>
</dbReference>
<feature type="signal peptide" evidence="1">
    <location>
        <begin position="1"/>
        <end position="25"/>
    </location>
</feature>
<dbReference type="Proteomes" id="UP000515743">
    <property type="component" value="Chromosome"/>
</dbReference>
<evidence type="ECO:0000313" key="2">
    <source>
        <dbReference type="EMBL" id="QNE90520.1"/>
    </source>
</evidence>
<dbReference type="InterPro" id="IPR000801">
    <property type="entry name" value="Esterase-like"/>
</dbReference>
<sequence length="329" mass="36083">MVTVLTVLAVALSMMMAMGSGEASAANRDYLRRDANGRCTWDKTRYWVQRCDVWSKSMGRTIPVQIQPAKRGGNAGFYLLDGLRATDRTNAWVNDVNAARLYKNSNITLVMPVGGAGSFYADWEGPATYDYNNPVTYKWETFLTKELPGYLQRQFGVSPTNNSIAGLSMGGTAAITLAGKHPRQFRQALSYSGYLNTSIPGAHTLMRLALLDSGGFNLNAMYGSIVSPRRFDNDPYNVIGGLRNTDVYVSAASGMPGPQDAKYSAEMKASGSALEFISMASTRMWEAKARSMGVNPTVHYPATGLHNWTQFGSELARTKSRVLNEMNAW</sequence>
<dbReference type="AlphaFoldDB" id="A0A7G7CSF4"/>
<dbReference type="Gene3D" id="3.40.50.1820">
    <property type="entry name" value="alpha/beta hydrolase"/>
    <property type="match status" value="1"/>
</dbReference>
<organism evidence="2 3">
    <name type="scientific">Corynebacterium incognita</name>
    <dbReference type="NCBI Taxonomy" id="2754725"/>
    <lineage>
        <taxon>Bacteria</taxon>
        <taxon>Bacillati</taxon>
        <taxon>Actinomycetota</taxon>
        <taxon>Actinomycetes</taxon>
        <taxon>Mycobacteriales</taxon>
        <taxon>Corynebacteriaceae</taxon>
        <taxon>Corynebacterium</taxon>
    </lineage>
</organism>
<dbReference type="EMBL" id="CP059404">
    <property type="protein sequence ID" value="QNE90520.1"/>
    <property type="molecule type" value="Genomic_DNA"/>
</dbReference>
<evidence type="ECO:0000256" key="1">
    <source>
        <dbReference type="SAM" id="SignalP"/>
    </source>
</evidence>
<dbReference type="Pfam" id="PF00756">
    <property type="entry name" value="Esterase"/>
    <property type="match status" value="1"/>
</dbReference>
<keyword evidence="3" id="KW-1185">Reference proteome</keyword>
<name>A0A7G7CSF4_9CORY</name>
<gene>
    <name evidence="2" type="ORF">H0194_04925</name>
</gene>
<protein>
    <submittedName>
        <fullName evidence="2">Esterase family protein</fullName>
    </submittedName>
</protein>
<accession>A0A7G7CSF4</accession>
<dbReference type="InterPro" id="IPR050583">
    <property type="entry name" value="Mycobacterial_A85_antigen"/>
</dbReference>